<dbReference type="AlphaFoldDB" id="A0A078ACD2"/>
<organism evidence="3 4">
    <name type="scientific">Stylonychia lemnae</name>
    <name type="common">Ciliate</name>
    <dbReference type="NCBI Taxonomy" id="5949"/>
    <lineage>
        <taxon>Eukaryota</taxon>
        <taxon>Sar</taxon>
        <taxon>Alveolata</taxon>
        <taxon>Ciliophora</taxon>
        <taxon>Intramacronucleata</taxon>
        <taxon>Spirotrichea</taxon>
        <taxon>Stichotrichia</taxon>
        <taxon>Sporadotrichida</taxon>
        <taxon>Oxytrichidae</taxon>
        <taxon>Stylonychinae</taxon>
        <taxon>Stylonychia</taxon>
    </lineage>
</organism>
<evidence type="ECO:0000256" key="1">
    <source>
        <dbReference type="SAM" id="Coils"/>
    </source>
</evidence>
<dbReference type="InParanoid" id="A0A078ACD2"/>
<protein>
    <submittedName>
        <fullName evidence="3">Uncharacterized protein</fullName>
    </submittedName>
</protein>
<evidence type="ECO:0000313" key="4">
    <source>
        <dbReference type="Proteomes" id="UP000039865"/>
    </source>
</evidence>
<feature type="region of interest" description="Disordered" evidence="2">
    <location>
        <begin position="535"/>
        <end position="558"/>
    </location>
</feature>
<name>A0A078ACD2_STYLE</name>
<feature type="region of interest" description="Disordered" evidence="2">
    <location>
        <begin position="1"/>
        <end position="25"/>
    </location>
</feature>
<proteinExistence type="predicted"/>
<accession>A0A078ACD2</accession>
<evidence type="ECO:0000313" key="3">
    <source>
        <dbReference type="EMBL" id="CDW79501.1"/>
    </source>
</evidence>
<feature type="coiled-coil region" evidence="1">
    <location>
        <begin position="361"/>
        <end position="471"/>
    </location>
</feature>
<evidence type="ECO:0000256" key="2">
    <source>
        <dbReference type="SAM" id="MobiDB-lite"/>
    </source>
</evidence>
<feature type="compositionally biased region" description="Polar residues" evidence="2">
    <location>
        <begin position="535"/>
        <end position="550"/>
    </location>
</feature>
<keyword evidence="4" id="KW-1185">Reference proteome</keyword>
<sequence>MSGNKNVPIMKHKNHSPEKVNNGQNEQDSTFLLNQVNQELQLNGTLSDISNINNNTNNYSCIIMRSNEKSRSLKKKKLDISNQENYLTNSSFMIPPNQFNQKLDEIEADAQALKRSMLESSHMTKDDFRSFIEQQSTQENTKREDSKTIKKQFQKSQQKYQQLLKEHSTLQHDNQMKDLQIQRLVKELTDIKDDTNGKDYKIKQLRYENDRLFNECTNLKNISALTSNPLATNSYLSQNNQIGQETQQLLDLEQENVRKKVKRLTGEIEVMETYFDSLQTLIKQQINNSDNLQAIQKVFRSLQDSIDYSKDLFNQSKFNVTQGKRVQRKIRYEKLKTEFQQLIIQMAQSTQLQEREKALKLNQSTQRDQLQKQQLEQLSNQLEQQKQEHSKRVDQYKEQVQRMRENIDLFKENMKSLKSQNEELQSRLKSNQTQNENQQVMTLFNCLKEDNERLISELKRLQDENSQLQHFLSISKETIQQQNGVITGLQSVIENFQNQQKQQQIPINHLIPMLDVSRNDNNFFTTTKYPSGKISSTINDSARNNSVQSQERSRSCGSGIDKSIYRMQQVAHQTGNIQPALLHQSTVLPPQLLTQNLQILSGDMTNTSINDLNPISPEYQSLSMQMVNDTQQLRRSFSNISQQSLQLKKANKQITQQLRLQNQNYVQMPSQTQIPGEIFKRQQENFDHDGSVILRSNSGLNISQNYGTNQLNKSSGGNVNDTSILVNAQDQSCFNDSFIRYLAADQKLNNTNMSALHETHHEIQNYKRGNTMINPNQSIHGILEVCASPMTARFSSFQNHLQKHKNVLLASDLSRQNIQENTKNLLGEISDIDQEIVALQGTLFSAMGTSQDQLERNDNQSQILISEGNLLDETSANNGQNNIYGNNYNLQNSRYQTSGENITNPNIHLSSNSTNNPHNTHHFSNQINFNNLTSSQGCLASNTEEEVQRTIDFENNQNVNDFSLIDEYDRNQNDDCQQ</sequence>
<dbReference type="EMBL" id="CCKQ01008060">
    <property type="protein sequence ID" value="CDW79501.1"/>
    <property type="molecule type" value="Genomic_DNA"/>
</dbReference>
<keyword evidence="1" id="KW-0175">Coiled coil</keyword>
<dbReference type="Proteomes" id="UP000039865">
    <property type="component" value="Unassembled WGS sequence"/>
</dbReference>
<gene>
    <name evidence="3" type="primary">Contig14465.g15411</name>
    <name evidence="3" type="ORF">STYLEM_8490</name>
</gene>
<reference evidence="3 4" key="1">
    <citation type="submission" date="2014-06" db="EMBL/GenBank/DDBJ databases">
        <authorList>
            <person name="Swart Estienne"/>
        </authorList>
    </citation>
    <scope>NUCLEOTIDE SEQUENCE [LARGE SCALE GENOMIC DNA]</scope>
    <source>
        <strain evidence="3 4">130c</strain>
    </source>
</reference>